<keyword evidence="2" id="KW-1185">Reference proteome</keyword>
<reference evidence="1" key="2">
    <citation type="submission" date="2025-09" db="UniProtKB">
        <authorList>
            <consortium name="EnsemblPlants"/>
        </authorList>
    </citation>
    <scope>IDENTIFICATION</scope>
</reference>
<proteinExistence type="predicted"/>
<evidence type="ECO:0000313" key="2">
    <source>
        <dbReference type="Proteomes" id="UP001732700"/>
    </source>
</evidence>
<sequence length="208" mass="24384">MMMVVFPRLRKMVLQGMVQWEEWEWEEQVQAMPVLGELRIKDCKLRCLPPSLAFQARSLRKLGILSVKGLQSLENFASVVELDLYDIPYLTRILNFPKLQKLKMEQCPKIELLGEMNVLGRLHLMVSNSEKQFPLYLHTVTPSHLVMERSIRMYLLASMAAGKFGSEWDKFSHIKRVEAYANDGDIEKKWHLFYTSAPYKIETNFEQQ</sequence>
<dbReference type="Proteomes" id="UP001732700">
    <property type="component" value="Chromosome 5D"/>
</dbReference>
<name>A0ACD5YC79_AVESA</name>
<reference evidence="1" key="1">
    <citation type="submission" date="2021-05" db="EMBL/GenBank/DDBJ databases">
        <authorList>
            <person name="Scholz U."/>
            <person name="Mascher M."/>
            <person name="Fiebig A."/>
        </authorList>
    </citation>
    <scope>NUCLEOTIDE SEQUENCE [LARGE SCALE GENOMIC DNA]</scope>
</reference>
<dbReference type="EnsemblPlants" id="AVESA.00010b.r2.5DG0947800.1">
    <property type="protein sequence ID" value="AVESA.00010b.r2.5DG0947800.1.CDS.1"/>
    <property type="gene ID" value="AVESA.00010b.r2.5DG0947800"/>
</dbReference>
<accession>A0ACD5YC79</accession>
<evidence type="ECO:0000313" key="1">
    <source>
        <dbReference type="EnsemblPlants" id="AVESA.00010b.r2.5DG0947800.1.CDS.1"/>
    </source>
</evidence>
<protein>
    <submittedName>
        <fullName evidence="1">Uncharacterized protein</fullName>
    </submittedName>
</protein>
<organism evidence="1 2">
    <name type="scientific">Avena sativa</name>
    <name type="common">Oat</name>
    <dbReference type="NCBI Taxonomy" id="4498"/>
    <lineage>
        <taxon>Eukaryota</taxon>
        <taxon>Viridiplantae</taxon>
        <taxon>Streptophyta</taxon>
        <taxon>Embryophyta</taxon>
        <taxon>Tracheophyta</taxon>
        <taxon>Spermatophyta</taxon>
        <taxon>Magnoliopsida</taxon>
        <taxon>Liliopsida</taxon>
        <taxon>Poales</taxon>
        <taxon>Poaceae</taxon>
        <taxon>BOP clade</taxon>
        <taxon>Pooideae</taxon>
        <taxon>Poodae</taxon>
        <taxon>Poeae</taxon>
        <taxon>Poeae Chloroplast Group 1 (Aveneae type)</taxon>
        <taxon>Aveninae</taxon>
        <taxon>Avena</taxon>
    </lineage>
</organism>